<dbReference type="Gene3D" id="3.40.50.720">
    <property type="entry name" value="NAD(P)-binding Rossmann-like Domain"/>
    <property type="match status" value="1"/>
</dbReference>
<dbReference type="InterPro" id="IPR013149">
    <property type="entry name" value="ADH-like_C"/>
</dbReference>
<dbReference type="InterPro" id="IPR047122">
    <property type="entry name" value="Trans-enoyl_RdTase-like"/>
</dbReference>
<comment type="subunit">
    <text evidence="2">Monomer.</text>
</comment>
<dbReference type="PANTHER" id="PTHR45348">
    <property type="entry name" value="HYPOTHETICAL OXIDOREDUCTASE (EUROFUNG)"/>
    <property type="match status" value="1"/>
</dbReference>
<evidence type="ECO:0000259" key="4">
    <source>
        <dbReference type="SMART" id="SM00829"/>
    </source>
</evidence>
<dbReference type="Pfam" id="PF08240">
    <property type="entry name" value="ADH_N"/>
    <property type="match status" value="1"/>
</dbReference>
<evidence type="ECO:0000256" key="3">
    <source>
        <dbReference type="ARBA" id="ARBA00023002"/>
    </source>
</evidence>
<comment type="similarity">
    <text evidence="1">Belongs to the zinc-containing alcohol dehydrogenase family.</text>
</comment>
<gene>
    <name evidence="5" type="ORF">NA57DRAFT_38986</name>
</gene>
<keyword evidence="6" id="KW-1185">Reference proteome</keyword>
<dbReference type="InterPro" id="IPR020843">
    <property type="entry name" value="ER"/>
</dbReference>
<accession>A0A9P4M973</accession>
<dbReference type="Pfam" id="PF00107">
    <property type="entry name" value="ADH_zinc_N"/>
    <property type="match status" value="1"/>
</dbReference>
<dbReference type="SUPFAM" id="SSF51735">
    <property type="entry name" value="NAD(P)-binding Rossmann-fold domains"/>
    <property type="match status" value="1"/>
</dbReference>
<dbReference type="Gene3D" id="3.90.180.10">
    <property type="entry name" value="Medium-chain alcohol dehydrogenases, catalytic domain"/>
    <property type="match status" value="1"/>
</dbReference>
<dbReference type="PANTHER" id="PTHR45348:SF2">
    <property type="entry name" value="ZINC-TYPE ALCOHOL DEHYDROGENASE-LIKE PROTEIN C2E1P3.01"/>
    <property type="match status" value="1"/>
</dbReference>
<reference evidence="5" key="1">
    <citation type="journal article" date="2020" name="Stud. Mycol.">
        <title>101 Dothideomycetes genomes: a test case for predicting lifestyles and emergence of pathogens.</title>
        <authorList>
            <person name="Haridas S."/>
            <person name="Albert R."/>
            <person name="Binder M."/>
            <person name="Bloem J."/>
            <person name="Labutti K."/>
            <person name="Salamov A."/>
            <person name="Andreopoulos B."/>
            <person name="Baker S."/>
            <person name="Barry K."/>
            <person name="Bills G."/>
            <person name="Bluhm B."/>
            <person name="Cannon C."/>
            <person name="Castanera R."/>
            <person name="Culley D."/>
            <person name="Daum C."/>
            <person name="Ezra D."/>
            <person name="Gonzalez J."/>
            <person name="Henrissat B."/>
            <person name="Kuo A."/>
            <person name="Liang C."/>
            <person name="Lipzen A."/>
            <person name="Lutzoni F."/>
            <person name="Magnuson J."/>
            <person name="Mondo S."/>
            <person name="Nolan M."/>
            <person name="Ohm R."/>
            <person name="Pangilinan J."/>
            <person name="Park H.-J."/>
            <person name="Ramirez L."/>
            <person name="Alfaro M."/>
            <person name="Sun H."/>
            <person name="Tritt A."/>
            <person name="Yoshinaga Y."/>
            <person name="Zwiers L.-H."/>
            <person name="Turgeon B."/>
            <person name="Goodwin S."/>
            <person name="Spatafora J."/>
            <person name="Crous P."/>
            <person name="Grigoriev I."/>
        </authorList>
    </citation>
    <scope>NUCLEOTIDE SEQUENCE</scope>
    <source>
        <strain evidence="5">CBS 133067</strain>
    </source>
</reference>
<dbReference type="Proteomes" id="UP000799772">
    <property type="component" value="Unassembled WGS sequence"/>
</dbReference>
<dbReference type="OrthoDB" id="48317at2759"/>
<dbReference type="InterPro" id="IPR036291">
    <property type="entry name" value="NAD(P)-bd_dom_sf"/>
</dbReference>
<dbReference type="GO" id="GO:0016651">
    <property type="term" value="F:oxidoreductase activity, acting on NAD(P)H"/>
    <property type="evidence" value="ECO:0007669"/>
    <property type="project" value="InterPro"/>
</dbReference>
<dbReference type="EMBL" id="ML978126">
    <property type="protein sequence ID" value="KAF2099072.1"/>
    <property type="molecule type" value="Genomic_DNA"/>
</dbReference>
<evidence type="ECO:0000313" key="6">
    <source>
        <dbReference type="Proteomes" id="UP000799772"/>
    </source>
</evidence>
<evidence type="ECO:0000256" key="2">
    <source>
        <dbReference type="ARBA" id="ARBA00011245"/>
    </source>
</evidence>
<dbReference type="InterPro" id="IPR013154">
    <property type="entry name" value="ADH-like_N"/>
</dbReference>
<evidence type="ECO:0000256" key="1">
    <source>
        <dbReference type="ARBA" id="ARBA00008072"/>
    </source>
</evidence>
<feature type="domain" description="Enoyl reductase (ER)" evidence="4">
    <location>
        <begin position="14"/>
        <end position="339"/>
    </location>
</feature>
<organism evidence="5 6">
    <name type="scientific">Rhizodiscina lignyota</name>
    <dbReference type="NCBI Taxonomy" id="1504668"/>
    <lineage>
        <taxon>Eukaryota</taxon>
        <taxon>Fungi</taxon>
        <taxon>Dikarya</taxon>
        <taxon>Ascomycota</taxon>
        <taxon>Pezizomycotina</taxon>
        <taxon>Dothideomycetes</taxon>
        <taxon>Pleosporomycetidae</taxon>
        <taxon>Aulographales</taxon>
        <taxon>Rhizodiscinaceae</taxon>
        <taxon>Rhizodiscina</taxon>
    </lineage>
</organism>
<dbReference type="InterPro" id="IPR011032">
    <property type="entry name" value="GroES-like_sf"/>
</dbReference>
<evidence type="ECO:0000313" key="5">
    <source>
        <dbReference type="EMBL" id="KAF2099072.1"/>
    </source>
</evidence>
<protein>
    <submittedName>
        <fullName evidence="5">Zinc-binding oxidoreductase ToxD</fullName>
    </submittedName>
</protein>
<dbReference type="CDD" id="cd08249">
    <property type="entry name" value="enoyl_reductase_like"/>
    <property type="match status" value="1"/>
</dbReference>
<keyword evidence="3" id="KW-0560">Oxidoreductase</keyword>
<dbReference type="SUPFAM" id="SSF50129">
    <property type="entry name" value="GroES-like"/>
    <property type="match status" value="1"/>
</dbReference>
<name>A0A9P4M973_9PEZI</name>
<comment type="caution">
    <text evidence="5">The sequence shown here is derived from an EMBL/GenBank/DDBJ whole genome shotgun (WGS) entry which is preliminary data.</text>
</comment>
<dbReference type="AlphaFoldDB" id="A0A9P4M973"/>
<sequence length="349" mass="37425">MASQNFGLIRQATGQAVLKPIPLPKVSDDYLLVRTVAVALNPTDWTTLDAPGDAGTLVGCDYAGIVEEVGKAVKKNWNKGDRIAGYGHGGNDANPENGAFARYIAVKGDIQLRIPDHTSFEAASTVGVGVLSAGFGLYKILGLPFPQSQPVSGGQTILIYGGSTATGSIAIQMAKLSGLKVITTCSPRNFDFVKSLGADLVYDYIVGRQIRKVMNDGLSLVFDTVNTSETAAICADAFGAQGGQYVNLLETDCPRADVKSTFFLGYDISGEDYIFEGTKFEAKPDALAYAVGFFPIAEKLWAERKWKPHPQRLGPGGLQGVLEGLQILREGKYSGEKLVYRVEETVWPT</sequence>
<proteinExistence type="inferred from homology"/>
<dbReference type="SMART" id="SM00829">
    <property type="entry name" value="PKS_ER"/>
    <property type="match status" value="1"/>
</dbReference>